<keyword evidence="2" id="KW-1185">Reference proteome</keyword>
<proteinExistence type="predicted"/>
<gene>
    <name evidence="1" type="ORF">LTR37_014046</name>
</gene>
<reference evidence="1" key="1">
    <citation type="submission" date="2023-07" db="EMBL/GenBank/DDBJ databases">
        <title>Black Yeasts Isolated from many extreme environments.</title>
        <authorList>
            <person name="Coleine C."/>
            <person name="Stajich J.E."/>
            <person name="Selbmann L."/>
        </authorList>
    </citation>
    <scope>NUCLEOTIDE SEQUENCE</scope>
    <source>
        <strain evidence="1">CCFEE 5714</strain>
    </source>
</reference>
<evidence type="ECO:0000313" key="2">
    <source>
        <dbReference type="Proteomes" id="UP001281147"/>
    </source>
</evidence>
<accession>A0ACC3MVT3</accession>
<name>A0ACC3MVT3_9PEZI</name>
<organism evidence="1 2">
    <name type="scientific">Vermiconidia calcicola</name>
    <dbReference type="NCBI Taxonomy" id="1690605"/>
    <lineage>
        <taxon>Eukaryota</taxon>
        <taxon>Fungi</taxon>
        <taxon>Dikarya</taxon>
        <taxon>Ascomycota</taxon>
        <taxon>Pezizomycotina</taxon>
        <taxon>Dothideomycetes</taxon>
        <taxon>Dothideomycetidae</taxon>
        <taxon>Mycosphaerellales</taxon>
        <taxon>Extremaceae</taxon>
        <taxon>Vermiconidia</taxon>
    </lineage>
</organism>
<protein>
    <submittedName>
        <fullName evidence="1">Uncharacterized protein</fullName>
    </submittedName>
</protein>
<dbReference type="Proteomes" id="UP001281147">
    <property type="component" value="Unassembled WGS sequence"/>
</dbReference>
<evidence type="ECO:0000313" key="1">
    <source>
        <dbReference type="EMBL" id="KAK3704071.1"/>
    </source>
</evidence>
<comment type="caution">
    <text evidence="1">The sequence shown here is derived from an EMBL/GenBank/DDBJ whole genome shotgun (WGS) entry which is preliminary data.</text>
</comment>
<sequence length="75" mass="8478">MAGAYTKNIYPKFITKADLPDTNVEYTLPPKYRAVDYAAIHPTCRRCAKSIASGRAYEKPDHTACDRCRTNRRPG</sequence>
<dbReference type="EMBL" id="JAUTXU010000143">
    <property type="protein sequence ID" value="KAK3704071.1"/>
    <property type="molecule type" value="Genomic_DNA"/>
</dbReference>